<feature type="transmembrane region" description="Helical" evidence="10">
    <location>
        <begin position="250"/>
        <end position="273"/>
    </location>
</feature>
<comment type="catalytic activity">
    <reaction evidence="8">
        <text>guanidinoacetate(in) = guanidinoacetate(out)</text>
        <dbReference type="Rhea" id="RHEA:73047"/>
        <dbReference type="ChEBI" id="CHEBI:57742"/>
    </reaction>
</comment>
<evidence type="ECO:0000313" key="12">
    <source>
        <dbReference type="Ensembl" id="ENSEBUP00000018681.1"/>
    </source>
</evidence>
<evidence type="ECO:0000259" key="11">
    <source>
        <dbReference type="PROSITE" id="PS50850"/>
    </source>
</evidence>
<feature type="transmembrane region" description="Helical" evidence="10">
    <location>
        <begin position="150"/>
        <end position="174"/>
    </location>
</feature>
<evidence type="ECO:0000256" key="10">
    <source>
        <dbReference type="SAM" id="Phobius"/>
    </source>
</evidence>
<keyword evidence="3" id="KW-1003">Cell membrane</keyword>
<evidence type="ECO:0000256" key="1">
    <source>
        <dbReference type="ARBA" id="ARBA00004554"/>
    </source>
</evidence>
<dbReference type="PANTHER" id="PTHR11360:SF318">
    <property type="entry name" value="MONOCARBOXYLATE TRANSPORTER 12"/>
    <property type="match status" value="1"/>
</dbReference>
<feature type="domain" description="Major facilitator superfamily (MFS) profile" evidence="11">
    <location>
        <begin position="23"/>
        <end position="433"/>
    </location>
</feature>
<feature type="transmembrane region" description="Helical" evidence="10">
    <location>
        <begin position="92"/>
        <end position="110"/>
    </location>
</feature>
<dbReference type="InterPro" id="IPR036259">
    <property type="entry name" value="MFS_trans_sf"/>
</dbReference>
<feature type="transmembrane region" description="Helical" evidence="10">
    <location>
        <begin position="378"/>
        <end position="401"/>
    </location>
</feature>
<feature type="transmembrane region" description="Helical" evidence="10">
    <location>
        <begin position="22"/>
        <end position="42"/>
    </location>
</feature>
<organism evidence="12 13">
    <name type="scientific">Eptatretus burgeri</name>
    <name type="common">Inshore hagfish</name>
    <dbReference type="NCBI Taxonomy" id="7764"/>
    <lineage>
        <taxon>Eukaryota</taxon>
        <taxon>Metazoa</taxon>
        <taxon>Chordata</taxon>
        <taxon>Craniata</taxon>
        <taxon>Vertebrata</taxon>
        <taxon>Cyclostomata</taxon>
        <taxon>Myxini</taxon>
        <taxon>Myxiniformes</taxon>
        <taxon>Myxinidae</taxon>
        <taxon>Eptatretinae</taxon>
        <taxon>Eptatretus</taxon>
    </lineage>
</organism>
<keyword evidence="5 10" id="KW-1133">Transmembrane helix</keyword>
<dbReference type="GeneTree" id="ENSGT00940000156169"/>
<evidence type="ECO:0000256" key="5">
    <source>
        <dbReference type="ARBA" id="ARBA00022989"/>
    </source>
</evidence>
<comment type="function">
    <text evidence="9">Functions as a transporter for creatine and as well for its precursor guanidinoacetate. Transport of creatine and GAA is independent of resting membrane potential and extracellular Na(+), Cl(-), or pH. Contributes to the process of creatine biosynthesis and distribution.</text>
</comment>
<dbReference type="InterPro" id="IPR020846">
    <property type="entry name" value="MFS_dom"/>
</dbReference>
<dbReference type="InterPro" id="IPR011701">
    <property type="entry name" value="MFS"/>
</dbReference>
<evidence type="ECO:0000256" key="8">
    <source>
        <dbReference type="ARBA" id="ARBA00036771"/>
    </source>
</evidence>
<evidence type="ECO:0000313" key="13">
    <source>
        <dbReference type="Proteomes" id="UP000694388"/>
    </source>
</evidence>
<evidence type="ECO:0000256" key="6">
    <source>
        <dbReference type="ARBA" id="ARBA00023136"/>
    </source>
</evidence>
<evidence type="ECO:0000256" key="7">
    <source>
        <dbReference type="ARBA" id="ARBA00036521"/>
    </source>
</evidence>
<feature type="transmembrane region" description="Helical" evidence="10">
    <location>
        <begin position="181"/>
        <end position="200"/>
    </location>
</feature>
<proteinExistence type="inferred from homology"/>
<dbReference type="SUPFAM" id="SSF103473">
    <property type="entry name" value="MFS general substrate transporter"/>
    <property type="match status" value="1"/>
</dbReference>
<dbReference type="Ensembl" id="ENSEBUT00000019241.1">
    <property type="protein sequence ID" value="ENSEBUP00000018665.1"/>
    <property type="gene ID" value="ENSEBUG00000011653.1"/>
</dbReference>
<dbReference type="Proteomes" id="UP000694388">
    <property type="component" value="Unplaced"/>
</dbReference>
<feature type="transmembrane region" description="Helical" evidence="10">
    <location>
        <begin position="63"/>
        <end position="86"/>
    </location>
</feature>
<dbReference type="Ensembl" id="ENSEBUT00000019257.1">
    <property type="protein sequence ID" value="ENSEBUP00000018681.1"/>
    <property type="gene ID" value="ENSEBUG00000011653.1"/>
</dbReference>
<accession>A0A8C4QSE0</accession>
<dbReference type="GO" id="GO:0016323">
    <property type="term" value="C:basolateral plasma membrane"/>
    <property type="evidence" value="ECO:0007669"/>
    <property type="project" value="UniProtKB-SubCell"/>
</dbReference>
<dbReference type="PANTHER" id="PTHR11360">
    <property type="entry name" value="MONOCARBOXYLATE TRANSPORTER"/>
    <property type="match status" value="1"/>
</dbReference>
<dbReference type="Gene3D" id="1.20.1250.20">
    <property type="entry name" value="MFS general substrate transporter like domains"/>
    <property type="match status" value="1"/>
</dbReference>
<protein>
    <submittedName>
        <fullName evidence="12">Solute carrier family 16 member 12</fullName>
    </submittedName>
</protein>
<evidence type="ECO:0000256" key="9">
    <source>
        <dbReference type="ARBA" id="ARBA00037605"/>
    </source>
</evidence>
<dbReference type="PROSITE" id="PS50850">
    <property type="entry name" value="MFS"/>
    <property type="match status" value="1"/>
</dbReference>
<dbReference type="GO" id="GO:0022857">
    <property type="term" value="F:transmembrane transporter activity"/>
    <property type="evidence" value="ECO:0007669"/>
    <property type="project" value="InterPro"/>
</dbReference>
<keyword evidence="13" id="KW-1185">Reference proteome</keyword>
<comment type="similarity">
    <text evidence="2">Belongs to the major facilitator superfamily. Monocarboxylate porter (TC 2.A.1.13) family.</text>
</comment>
<evidence type="ECO:0000256" key="3">
    <source>
        <dbReference type="ARBA" id="ARBA00022475"/>
    </source>
</evidence>
<reference evidence="12" key="1">
    <citation type="submission" date="2025-05" db="UniProtKB">
        <authorList>
            <consortium name="Ensembl"/>
        </authorList>
    </citation>
    <scope>IDENTIFICATION</scope>
</reference>
<feature type="transmembrane region" description="Helical" evidence="10">
    <location>
        <begin position="285"/>
        <end position="306"/>
    </location>
</feature>
<dbReference type="GO" id="GO:0015881">
    <property type="term" value="P:creatine transmembrane transport"/>
    <property type="evidence" value="ECO:0007669"/>
    <property type="project" value="TreeGrafter"/>
</dbReference>
<dbReference type="InterPro" id="IPR050327">
    <property type="entry name" value="Proton-linked_MCT"/>
</dbReference>
<keyword evidence="4 10" id="KW-0812">Transmembrane</keyword>
<keyword evidence="6 10" id="KW-0472">Membrane</keyword>
<comment type="catalytic activity">
    <reaction evidence="7">
        <text>creatine(in) = creatine(out)</text>
        <dbReference type="Rhea" id="RHEA:73043"/>
        <dbReference type="ChEBI" id="CHEBI:57947"/>
    </reaction>
</comment>
<dbReference type="OMA" id="RCFGTRT"/>
<dbReference type="Pfam" id="PF07690">
    <property type="entry name" value="MFS_1"/>
    <property type="match status" value="2"/>
</dbReference>
<feature type="transmembrane region" description="Helical" evidence="10">
    <location>
        <begin position="326"/>
        <end position="351"/>
    </location>
</feature>
<dbReference type="AlphaFoldDB" id="A0A8C4QSE0"/>
<evidence type="ECO:0000256" key="2">
    <source>
        <dbReference type="ARBA" id="ARBA00006727"/>
    </source>
</evidence>
<feature type="transmembrane region" description="Helical" evidence="10">
    <location>
        <begin position="117"/>
        <end position="144"/>
    </location>
</feature>
<feature type="transmembrane region" description="Helical" evidence="10">
    <location>
        <begin position="407"/>
        <end position="434"/>
    </location>
</feature>
<name>A0A8C4QSE0_EPTBU</name>
<evidence type="ECO:0000256" key="4">
    <source>
        <dbReference type="ARBA" id="ARBA00022692"/>
    </source>
</evidence>
<sequence length="452" mass="49700">MQLETDTLAYSSKKDDMSKDDSWGWVILAASFIISMCTRAMTRTLSIFLVEFTNHFDQDLASISWIISINDCLTMACAPLGTFLVSRFSYKAVVMLGGILCTSGYVLGSFCTSIVHLYICLGVLAGMGSAFCFPTCVALVGCYFPHRRSFATGLATLGIGVGTFVLGSLAQFLIEACGWRGALLILGGLVMHTLVCAFLFRPPPTVATKQKDKNLLEPKDHLKEKVLQYNSCKPLLQQRNLGTPLFNMEFVIFALALFFLIYGSTPAIAYMFIYAYDRGVSKRQAAFLVSIYGIVTIIGNVFYSWIMDKNRFLRLYQIHTFMPVMVMYGISILLIPAASTYTLLMVCSGLLGHCEGILQPGPPVIASKLVGPTLAPKAIGIVYFSYSLPYLISLPISAWIINATSGYTAAFLLSGFFVLFGGVIFQCSLLYASCCRGRSYGPKMEEFHLTKC</sequence>
<comment type="subcellular location">
    <subcellularLocation>
        <location evidence="1">Basolateral cell membrane</location>
        <topology evidence="1">Multi-pass membrane protein</topology>
    </subcellularLocation>
</comment>